<evidence type="ECO:0000256" key="3">
    <source>
        <dbReference type="ARBA" id="ARBA00023125"/>
    </source>
</evidence>
<evidence type="ECO:0000259" key="4">
    <source>
        <dbReference type="Pfam" id="PF01420"/>
    </source>
</evidence>
<comment type="caution">
    <text evidence="5">The sequence shown here is derived from an EMBL/GenBank/DDBJ whole genome shotgun (WGS) entry which is preliminary data.</text>
</comment>
<protein>
    <recommendedName>
        <fullName evidence="4">Type I restriction modification DNA specificity domain-containing protein</fullName>
    </recommendedName>
</protein>
<dbReference type="EMBL" id="BARV01005760">
    <property type="protein sequence ID" value="GAI17498.1"/>
    <property type="molecule type" value="Genomic_DNA"/>
</dbReference>
<name>X1LEI8_9ZZZZ</name>
<sequence length="262" mass="29296">MLILLFPPRSEQTQIANYLESKTSKIQKLIGAKTKQIELLHGHEEYLVHHAVTKGLDPKAKMKDSDVEWIGEIPLDWGASKLKNVVRITLGQSPEEEINLDANGLPFYQGNADFGVKYPTPTSWCISPKKIAEGNDILVSVRAPVGELNICKEKSGIGRGVAALTTPNYEFFYYTLKAAFQEMEKLSTGSTFDAIGHRELSQIKLPNPLSHEKKILVDYLDSETSKIYNAINNIESEIAKLEEYRKSLIYEVVTGKVKVKAS</sequence>
<keyword evidence="3" id="KW-0238">DNA-binding</keyword>
<feature type="domain" description="Type I restriction modification DNA specificity" evidence="4">
    <location>
        <begin position="74"/>
        <end position="233"/>
    </location>
</feature>
<dbReference type="PANTHER" id="PTHR30408:SF12">
    <property type="entry name" value="TYPE I RESTRICTION ENZYME MJAVIII SPECIFICITY SUBUNIT"/>
    <property type="match status" value="1"/>
</dbReference>
<accession>X1LEI8</accession>
<reference evidence="5" key="1">
    <citation type="journal article" date="2014" name="Front. Microbiol.">
        <title>High frequency of phylogenetically diverse reductive dehalogenase-homologous genes in deep subseafloor sedimentary metagenomes.</title>
        <authorList>
            <person name="Kawai M."/>
            <person name="Futagami T."/>
            <person name="Toyoda A."/>
            <person name="Takaki Y."/>
            <person name="Nishi S."/>
            <person name="Hori S."/>
            <person name="Arai W."/>
            <person name="Tsubouchi T."/>
            <person name="Morono Y."/>
            <person name="Uchiyama I."/>
            <person name="Ito T."/>
            <person name="Fujiyama A."/>
            <person name="Inagaki F."/>
            <person name="Takami H."/>
        </authorList>
    </citation>
    <scope>NUCLEOTIDE SEQUENCE</scope>
    <source>
        <strain evidence="5">Expedition CK06-06</strain>
    </source>
</reference>
<dbReference type="InterPro" id="IPR044946">
    <property type="entry name" value="Restrct_endonuc_typeI_TRD_sf"/>
</dbReference>
<organism evidence="5">
    <name type="scientific">marine sediment metagenome</name>
    <dbReference type="NCBI Taxonomy" id="412755"/>
    <lineage>
        <taxon>unclassified sequences</taxon>
        <taxon>metagenomes</taxon>
        <taxon>ecological metagenomes</taxon>
    </lineage>
</organism>
<dbReference type="InterPro" id="IPR000055">
    <property type="entry name" value="Restrct_endonuc_typeI_TRD"/>
</dbReference>
<keyword evidence="2" id="KW-0680">Restriction system</keyword>
<dbReference type="GO" id="GO:0003677">
    <property type="term" value="F:DNA binding"/>
    <property type="evidence" value="ECO:0007669"/>
    <property type="project" value="UniProtKB-KW"/>
</dbReference>
<dbReference type="Pfam" id="PF01420">
    <property type="entry name" value="Methylase_S"/>
    <property type="match status" value="1"/>
</dbReference>
<evidence type="ECO:0000313" key="5">
    <source>
        <dbReference type="EMBL" id="GAI17498.1"/>
    </source>
</evidence>
<evidence type="ECO:0000256" key="1">
    <source>
        <dbReference type="ARBA" id="ARBA00010923"/>
    </source>
</evidence>
<dbReference type="InterPro" id="IPR052021">
    <property type="entry name" value="Type-I_RS_S_subunit"/>
</dbReference>
<dbReference type="GO" id="GO:0009307">
    <property type="term" value="P:DNA restriction-modification system"/>
    <property type="evidence" value="ECO:0007669"/>
    <property type="project" value="UniProtKB-KW"/>
</dbReference>
<proteinExistence type="inferred from homology"/>
<comment type="similarity">
    <text evidence="1">Belongs to the type-I restriction system S methylase family.</text>
</comment>
<dbReference type="PANTHER" id="PTHR30408">
    <property type="entry name" value="TYPE-1 RESTRICTION ENZYME ECOKI SPECIFICITY PROTEIN"/>
    <property type="match status" value="1"/>
</dbReference>
<gene>
    <name evidence="5" type="ORF">S06H3_11691</name>
</gene>
<dbReference type="AlphaFoldDB" id="X1LEI8"/>
<dbReference type="Gene3D" id="3.90.220.20">
    <property type="entry name" value="DNA methylase specificity domains"/>
    <property type="match status" value="1"/>
</dbReference>
<dbReference type="SUPFAM" id="SSF116734">
    <property type="entry name" value="DNA methylase specificity domain"/>
    <property type="match status" value="2"/>
</dbReference>
<evidence type="ECO:0000256" key="2">
    <source>
        <dbReference type="ARBA" id="ARBA00022747"/>
    </source>
</evidence>